<dbReference type="Pfam" id="PF04712">
    <property type="entry name" value="Radial_spoke"/>
    <property type="match status" value="1"/>
</dbReference>
<keyword evidence="4" id="KW-0206">Cytoskeleton</keyword>
<proteinExistence type="predicted"/>
<evidence type="ECO:0000256" key="4">
    <source>
        <dbReference type="ARBA" id="ARBA00023212"/>
    </source>
</evidence>
<keyword evidence="8" id="KW-1185">Reference proteome</keyword>
<keyword evidence="5" id="KW-0966">Cell projection</keyword>
<evidence type="ECO:0000256" key="5">
    <source>
        <dbReference type="ARBA" id="ARBA00023273"/>
    </source>
</evidence>
<protein>
    <submittedName>
        <fullName evidence="7">Radial spoke head component 4A</fullName>
    </submittedName>
</protein>
<dbReference type="GO" id="GO:0060294">
    <property type="term" value="P:cilium movement involved in cell motility"/>
    <property type="evidence" value="ECO:0007669"/>
    <property type="project" value="InterPro"/>
</dbReference>
<feature type="compositionally biased region" description="Acidic residues" evidence="6">
    <location>
        <begin position="345"/>
        <end position="365"/>
    </location>
</feature>
<comment type="subcellular location">
    <subcellularLocation>
        <location evidence="1">Cytoplasm</location>
        <location evidence="1">Cytoskeleton</location>
        <location evidence="1">Cilium axoneme</location>
    </subcellularLocation>
</comment>
<evidence type="ECO:0000313" key="8">
    <source>
        <dbReference type="Proteomes" id="UP000694620"/>
    </source>
</evidence>
<feature type="compositionally biased region" description="Acidic residues" evidence="6">
    <location>
        <begin position="482"/>
        <end position="498"/>
    </location>
</feature>
<evidence type="ECO:0000256" key="3">
    <source>
        <dbReference type="ARBA" id="ARBA00023069"/>
    </source>
</evidence>
<keyword evidence="2" id="KW-0963">Cytoplasm</keyword>
<dbReference type="Proteomes" id="UP000694620">
    <property type="component" value="Chromosome 1"/>
</dbReference>
<gene>
    <name evidence="7" type="primary">LOC114665744</name>
</gene>
<evidence type="ECO:0000313" key="7">
    <source>
        <dbReference type="Ensembl" id="ENSECRP00000000056.1"/>
    </source>
</evidence>
<reference evidence="7" key="1">
    <citation type="submission" date="2021-06" db="EMBL/GenBank/DDBJ databases">
        <authorList>
            <consortium name="Wellcome Sanger Institute Data Sharing"/>
        </authorList>
    </citation>
    <scope>NUCLEOTIDE SEQUENCE [LARGE SCALE GENOMIC DNA]</scope>
</reference>
<sequence>TSQQALYDHLSQVLTKILDERPENVVDMFEDISKEVKLTCFSKKLDTLREKKEISPLCELAEIQKALFYKTTETEEDDWESPLPNVMEMAFYFEQAGVGLSRDETFHIYLAMKQLTDGQPLQRCRFWGKILGTEMNYFVVEAEYREGEEEEEDEEVMETESKESELKTVHEELNEEENEEFQTFPKSTYVPPPIIPREENHFGANKYIYFVCNEPGQSWVKLPMVTPAHIAAARYIRRFFTGRLENRIVSFPPFPGYEANYLRAQIARISAGTHVSPLGFYQFGMEEDEEEEETVRDTYEENPDYEGYPVQDMVESLSKWVHHLQHILPQGRCVWVNMSQKRERDEDEDEEEEEEEDEGPDEPEPEVGPPLLTPVSEDAEIENTVPWTAKISSSLIPQHSIAILQSNIWPGAYTFATGRKFENIYIGWGHKYVAENYCPPFPPQAQVEYPSVPEIFETSDPTVAEELAYRQAMEEEHKGKEEMEEEDEEQDEEDDEDD</sequence>
<dbReference type="GO" id="GO:0035082">
    <property type="term" value="P:axoneme assembly"/>
    <property type="evidence" value="ECO:0007669"/>
    <property type="project" value="TreeGrafter"/>
</dbReference>
<reference evidence="7" key="2">
    <citation type="submission" date="2025-08" db="UniProtKB">
        <authorList>
            <consortium name="Ensembl"/>
        </authorList>
    </citation>
    <scope>IDENTIFICATION</scope>
</reference>
<evidence type="ECO:0000256" key="2">
    <source>
        <dbReference type="ARBA" id="ARBA00022490"/>
    </source>
</evidence>
<accession>A0A8C4RE07</accession>
<dbReference type="CDD" id="cd22963">
    <property type="entry name" value="DD_CrRSP4-like"/>
    <property type="match status" value="1"/>
</dbReference>
<organism evidence="7 8">
    <name type="scientific">Erpetoichthys calabaricus</name>
    <name type="common">Rope fish</name>
    <name type="synonym">Calamoichthys calabaricus</name>
    <dbReference type="NCBI Taxonomy" id="27687"/>
    <lineage>
        <taxon>Eukaryota</taxon>
        <taxon>Metazoa</taxon>
        <taxon>Chordata</taxon>
        <taxon>Craniata</taxon>
        <taxon>Vertebrata</taxon>
        <taxon>Euteleostomi</taxon>
        <taxon>Actinopterygii</taxon>
        <taxon>Polypteriformes</taxon>
        <taxon>Polypteridae</taxon>
        <taxon>Erpetoichthys</taxon>
    </lineage>
</organism>
<dbReference type="Ensembl" id="ENSECRT00000000059.1">
    <property type="protein sequence ID" value="ENSECRP00000000056.1"/>
    <property type="gene ID" value="ENSECRG00000000042.1"/>
</dbReference>
<keyword evidence="3" id="KW-0969">Cilium</keyword>
<dbReference type="GO" id="GO:0001534">
    <property type="term" value="C:radial spoke"/>
    <property type="evidence" value="ECO:0007669"/>
    <property type="project" value="InterPro"/>
</dbReference>
<reference evidence="7" key="3">
    <citation type="submission" date="2025-09" db="UniProtKB">
        <authorList>
            <consortium name="Ensembl"/>
        </authorList>
    </citation>
    <scope>IDENTIFICATION</scope>
</reference>
<dbReference type="GeneTree" id="ENSGT00500000044869"/>
<feature type="region of interest" description="Disordered" evidence="6">
    <location>
        <begin position="340"/>
        <end position="374"/>
    </location>
</feature>
<dbReference type="AlphaFoldDB" id="A0A8C4RE07"/>
<dbReference type="InterPro" id="IPR006802">
    <property type="entry name" value="Radial_spoke"/>
</dbReference>
<feature type="compositionally biased region" description="Basic and acidic residues" evidence="6">
    <location>
        <begin position="472"/>
        <end position="481"/>
    </location>
</feature>
<evidence type="ECO:0000256" key="1">
    <source>
        <dbReference type="ARBA" id="ARBA00004430"/>
    </source>
</evidence>
<dbReference type="PANTHER" id="PTHR13159:SF0">
    <property type="entry name" value="RADIAL SPOKE HEAD 6 HOMOLOG A"/>
    <property type="match status" value="1"/>
</dbReference>
<dbReference type="PANTHER" id="PTHR13159">
    <property type="entry name" value="RADIAL SPOKEHEAD-RELATED"/>
    <property type="match status" value="1"/>
</dbReference>
<feature type="region of interest" description="Disordered" evidence="6">
    <location>
        <begin position="470"/>
        <end position="498"/>
    </location>
</feature>
<name>A0A8C4RE07_ERPCA</name>
<evidence type="ECO:0000256" key="6">
    <source>
        <dbReference type="SAM" id="MobiDB-lite"/>
    </source>
</evidence>